<proteinExistence type="inferred from homology"/>
<feature type="domain" description="Homeobox" evidence="13">
    <location>
        <begin position="1"/>
        <end position="61"/>
    </location>
</feature>
<dbReference type="FunFam" id="1.10.10.60:FF:000144">
    <property type="entry name" value="homeobox-leucine zipper protein ATHB-6-like"/>
    <property type="match status" value="1"/>
</dbReference>
<reference evidence="14 15" key="1">
    <citation type="journal article" date="2013" name="BMC Genomics">
        <title>The miniature genome of a carnivorous plant Genlisea aurea contains a low number of genes and short non-coding sequences.</title>
        <authorList>
            <person name="Leushkin E.V."/>
            <person name="Sutormin R.A."/>
            <person name="Nabieva E.R."/>
            <person name="Penin A.A."/>
            <person name="Kondrashov A.S."/>
            <person name="Logacheva M.D."/>
        </authorList>
    </citation>
    <scope>NUCLEOTIDE SEQUENCE [LARGE SCALE GENOMIC DNA]</scope>
</reference>
<dbReference type="GO" id="GO:0045893">
    <property type="term" value="P:positive regulation of DNA-templated transcription"/>
    <property type="evidence" value="ECO:0007669"/>
    <property type="project" value="TreeGrafter"/>
</dbReference>
<dbReference type="Proteomes" id="UP000015453">
    <property type="component" value="Unassembled WGS sequence"/>
</dbReference>
<dbReference type="InterPro" id="IPR009057">
    <property type="entry name" value="Homeodomain-like_sf"/>
</dbReference>
<keyword evidence="5 10" id="KW-0804">Transcription</keyword>
<keyword evidence="3 8" id="KW-0238">DNA-binding</keyword>
<keyword evidence="4 8" id="KW-0371">Homeobox</keyword>
<dbReference type="SUPFAM" id="SSF46689">
    <property type="entry name" value="Homeodomain-like"/>
    <property type="match status" value="1"/>
</dbReference>
<gene>
    <name evidence="14" type="ORF">M569_06366</name>
</gene>
<comment type="similarity">
    <text evidence="7 10">Belongs to the HD-ZIP homeobox family. Class I subfamily.</text>
</comment>
<comment type="subcellular location">
    <subcellularLocation>
        <location evidence="1 8 9">Nucleus</location>
    </subcellularLocation>
</comment>
<dbReference type="GO" id="GO:0005634">
    <property type="term" value="C:nucleus"/>
    <property type="evidence" value="ECO:0007669"/>
    <property type="project" value="UniProtKB-SubCell"/>
</dbReference>
<evidence type="ECO:0000256" key="7">
    <source>
        <dbReference type="ARBA" id="ARBA00025748"/>
    </source>
</evidence>
<dbReference type="PANTHER" id="PTHR24326:SF225">
    <property type="entry name" value="HOMEOBOX-LEUCINE ZIPPER PROTEIN HOX23"/>
    <property type="match status" value="1"/>
</dbReference>
<dbReference type="Pfam" id="PF02183">
    <property type="entry name" value="HALZ"/>
    <property type="match status" value="1"/>
</dbReference>
<dbReference type="PANTHER" id="PTHR24326">
    <property type="entry name" value="HOMEOBOX-LEUCINE ZIPPER PROTEIN"/>
    <property type="match status" value="1"/>
</dbReference>
<dbReference type="InterPro" id="IPR017970">
    <property type="entry name" value="Homeobox_CS"/>
</dbReference>
<feature type="coiled-coil region" evidence="11">
    <location>
        <begin position="53"/>
        <end position="90"/>
    </location>
</feature>
<evidence type="ECO:0000313" key="15">
    <source>
        <dbReference type="Proteomes" id="UP000015453"/>
    </source>
</evidence>
<dbReference type="SMART" id="SM00389">
    <property type="entry name" value="HOX"/>
    <property type="match status" value="1"/>
</dbReference>
<protein>
    <recommendedName>
        <fullName evidence="10">Homeobox-leucine zipper protein</fullName>
    </recommendedName>
    <alternativeName>
        <fullName evidence="10">HD-ZIP protein</fullName>
    </alternativeName>
    <alternativeName>
        <fullName evidence="10">Homeodomain transcription factor</fullName>
    </alternativeName>
</protein>
<comment type="caution">
    <text evidence="14">The sequence shown here is derived from an EMBL/GenBank/DDBJ whole genome shotgun (WGS) entry which is preliminary data.</text>
</comment>
<evidence type="ECO:0000313" key="14">
    <source>
        <dbReference type="EMBL" id="EPS68404.1"/>
    </source>
</evidence>
<feature type="region of interest" description="Disordered" evidence="12">
    <location>
        <begin position="1"/>
        <end position="27"/>
    </location>
</feature>
<dbReference type="CDD" id="cd00086">
    <property type="entry name" value="homeodomain"/>
    <property type="match status" value="1"/>
</dbReference>
<dbReference type="Gene3D" id="1.10.10.60">
    <property type="entry name" value="Homeodomain-like"/>
    <property type="match status" value="1"/>
</dbReference>
<feature type="DNA-binding region" description="Homeobox" evidence="8">
    <location>
        <begin position="3"/>
        <end position="62"/>
    </location>
</feature>
<dbReference type="InterPro" id="IPR045224">
    <property type="entry name" value="HDZip_class_I_plant"/>
</dbReference>
<dbReference type="Pfam" id="PF00046">
    <property type="entry name" value="Homeodomain"/>
    <property type="match status" value="1"/>
</dbReference>
<name>S8CMM3_9LAMI</name>
<dbReference type="OrthoDB" id="6159439at2759"/>
<sequence>GGGGEKKRRLSPDQVRTLERSFESGDRLEPERRMELARGLGLEPRQVSVWFQNRRARWKAKQLEKDYEALRRELQEIRALNDALKTHNNKLVSQV</sequence>
<keyword evidence="6 8" id="KW-0539">Nucleus</keyword>
<evidence type="ECO:0000256" key="10">
    <source>
        <dbReference type="RuleBase" id="RU369038"/>
    </source>
</evidence>
<dbReference type="GO" id="GO:0000976">
    <property type="term" value="F:transcription cis-regulatory region binding"/>
    <property type="evidence" value="ECO:0007669"/>
    <property type="project" value="UniProtKB-ARBA"/>
</dbReference>
<dbReference type="PRINTS" id="PR00031">
    <property type="entry name" value="HTHREPRESSR"/>
</dbReference>
<evidence type="ECO:0000256" key="11">
    <source>
        <dbReference type="SAM" id="Coils"/>
    </source>
</evidence>
<evidence type="ECO:0000256" key="5">
    <source>
        <dbReference type="ARBA" id="ARBA00023163"/>
    </source>
</evidence>
<evidence type="ECO:0000256" key="6">
    <source>
        <dbReference type="ARBA" id="ARBA00023242"/>
    </source>
</evidence>
<organism evidence="14 15">
    <name type="scientific">Genlisea aurea</name>
    <dbReference type="NCBI Taxonomy" id="192259"/>
    <lineage>
        <taxon>Eukaryota</taxon>
        <taxon>Viridiplantae</taxon>
        <taxon>Streptophyta</taxon>
        <taxon>Embryophyta</taxon>
        <taxon>Tracheophyta</taxon>
        <taxon>Spermatophyta</taxon>
        <taxon>Magnoliopsida</taxon>
        <taxon>eudicotyledons</taxon>
        <taxon>Gunneridae</taxon>
        <taxon>Pentapetalae</taxon>
        <taxon>asterids</taxon>
        <taxon>lamiids</taxon>
        <taxon>Lamiales</taxon>
        <taxon>Lentibulariaceae</taxon>
        <taxon>Genlisea</taxon>
    </lineage>
</organism>
<keyword evidence="2 10" id="KW-0805">Transcription regulation</keyword>
<dbReference type="PROSITE" id="PS00027">
    <property type="entry name" value="HOMEOBOX_1"/>
    <property type="match status" value="1"/>
</dbReference>
<dbReference type="EMBL" id="AUSU01002631">
    <property type="protein sequence ID" value="EPS68404.1"/>
    <property type="molecule type" value="Genomic_DNA"/>
</dbReference>
<dbReference type="InterPro" id="IPR001356">
    <property type="entry name" value="HD"/>
</dbReference>
<evidence type="ECO:0000259" key="13">
    <source>
        <dbReference type="PROSITE" id="PS50071"/>
    </source>
</evidence>
<evidence type="ECO:0000256" key="12">
    <source>
        <dbReference type="SAM" id="MobiDB-lite"/>
    </source>
</evidence>
<dbReference type="InterPro" id="IPR000047">
    <property type="entry name" value="HTH_motif"/>
</dbReference>
<feature type="non-terminal residue" evidence="14">
    <location>
        <position position="1"/>
    </location>
</feature>
<dbReference type="AlphaFoldDB" id="S8CMM3"/>
<evidence type="ECO:0000256" key="2">
    <source>
        <dbReference type="ARBA" id="ARBA00023015"/>
    </source>
</evidence>
<evidence type="ECO:0000256" key="1">
    <source>
        <dbReference type="ARBA" id="ARBA00004123"/>
    </source>
</evidence>
<accession>S8CMM3</accession>
<evidence type="ECO:0000256" key="4">
    <source>
        <dbReference type="ARBA" id="ARBA00023155"/>
    </source>
</evidence>
<dbReference type="GO" id="GO:0000981">
    <property type="term" value="F:DNA-binding transcription factor activity, RNA polymerase II-specific"/>
    <property type="evidence" value="ECO:0007669"/>
    <property type="project" value="UniProtKB-UniRule"/>
</dbReference>
<dbReference type="PROSITE" id="PS50071">
    <property type="entry name" value="HOMEOBOX_2"/>
    <property type="match status" value="1"/>
</dbReference>
<keyword evidence="11" id="KW-0175">Coiled coil</keyword>
<keyword evidence="15" id="KW-1185">Reference proteome</keyword>
<feature type="compositionally biased region" description="Basic and acidic residues" evidence="12">
    <location>
        <begin position="16"/>
        <end position="27"/>
    </location>
</feature>
<feature type="non-terminal residue" evidence="14">
    <location>
        <position position="95"/>
    </location>
</feature>
<evidence type="ECO:0000256" key="9">
    <source>
        <dbReference type="RuleBase" id="RU000682"/>
    </source>
</evidence>
<evidence type="ECO:0000256" key="3">
    <source>
        <dbReference type="ARBA" id="ARBA00023125"/>
    </source>
</evidence>
<dbReference type="InterPro" id="IPR003106">
    <property type="entry name" value="Leu_zip_homeo"/>
</dbReference>
<evidence type="ECO:0000256" key="8">
    <source>
        <dbReference type="PROSITE-ProRule" id="PRU00108"/>
    </source>
</evidence>
<comment type="function">
    <text evidence="10">Transcription factor.</text>
</comment>